<protein>
    <recommendedName>
        <fullName evidence="10">Right handed beta helix domain-containing protein</fullName>
    </recommendedName>
</protein>
<dbReference type="GO" id="GO:0005576">
    <property type="term" value="C:extracellular region"/>
    <property type="evidence" value="ECO:0007669"/>
    <property type="project" value="UniProtKB-SubCell"/>
</dbReference>
<organism evidence="11 12">
    <name type="scientific">Tritrichomonas foetus</name>
    <dbReference type="NCBI Taxonomy" id="1144522"/>
    <lineage>
        <taxon>Eukaryota</taxon>
        <taxon>Metamonada</taxon>
        <taxon>Parabasalia</taxon>
        <taxon>Tritrichomonadida</taxon>
        <taxon>Tritrichomonadidae</taxon>
        <taxon>Tritrichomonas</taxon>
    </lineage>
</organism>
<evidence type="ECO:0000256" key="5">
    <source>
        <dbReference type="ARBA" id="ARBA00022729"/>
    </source>
</evidence>
<evidence type="ECO:0000256" key="3">
    <source>
        <dbReference type="ARBA" id="ARBA00004613"/>
    </source>
</evidence>
<evidence type="ECO:0000313" key="12">
    <source>
        <dbReference type="Proteomes" id="UP000179807"/>
    </source>
</evidence>
<dbReference type="Pfam" id="PF13229">
    <property type="entry name" value="Beta_helix"/>
    <property type="match status" value="2"/>
</dbReference>
<evidence type="ECO:0000256" key="1">
    <source>
        <dbReference type="ARBA" id="ARBA00004196"/>
    </source>
</evidence>
<keyword evidence="4" id="KW-0964">Secreted</keyword>
<evidence type="ECO:0000259" key="10">
    <source>
        <dbReference type="Pfam" id="PF13229"/>
    </source>
</evidence>
<feature type="region of interest" description="Disordered" evidence="8">
    <location>
        <begin position="1818"/>
        <end position="1851"/>
    </location>
</feature>
<evidence type="ECO:0000256" key="9">
    <source>
        <dbReference type="SAM" id="Phobius"/>
    </source>
</evidence>
<feature type="compositionally biased region" description="Polar residues" evidence="8">
    <location>
        <begin position="1818"/>
        <end position="1838"/>
    </location>
</feature>
<feature type="compositionally biased region" description="Low complexity" evidence="8">
    <location>
        <begin position="1839"/>
        <end position="1848"/>
    </location>
</feature>
<dbReference type="SMART" id="SM00710">
    <property type="entry name" value="PbH1"/>
    <property type="match status" value="21"/>
</dbReference>
<accession>A0A1J4KKV8</accession>
<dbReference type="Proteomes" id="UP000179807">
    <property type="component" value="Unassembled WGS sequence"/>
</dbReference>
<dbReference type="NCBIfam" id="TIGR01376">
    <property type="entry name" value="POMP_repeat"/>
    <property type="match status" value="1"/>
</dbReference>
<evidence type="ECO:0000256" key="2">
    <source>
        <dbReference type="ARBA" id="ARBA00004442"/>
    </source>
</evidence>
<keyword evidence="9" id="KW-1133">Transmembrane helix</keyword>
<dbReference type="GeneID" id="94834863"/>
<comment type="subcellular location">
    <subcellularLocation>
        <location evidence="1">Cell envelope</location>
    </subcellularLocation>
    <subcellularLocation>
        <location evidence="2">Cell outer membrane</location>
    </subcellularLocation>
    <subcellularLocation>
        <location evidence="3">Secreted</location>
    </subcellularLocation>
</comment>
<keyword evidence="6 9" id="KW-0472">Membrane</keyword>
<dbReference type="InterPro" id="IPR011050">
    <property type="entry name" value="Pectin_lyase_fold/virulence"/>
</dbReference>
<feature type="transmembrane region" description="Helical" evidence="9">
    <location>
        <begin position="2746"/>
        <end position="2770"/>
    </location>
</feature>
<name>A0A1J4KKV8_9EUKA</name>
<reference evidence="11" key="1">
    <citation type="submission" date="2016-10" db="EMBL/GenBank/DDBJ databases">
        <authorList>
            <person name="Benchimol M."/>
            <person name="Almeida L.G."/>
            <person name="Vasconcelos A.T."/>
            <person name="Perreira-Neves A."/>
            <person name="Rosa I.A."/>
            <person name="Tasca T."/>
            <person name="Bogo M.R."/>
            <person name="de Souza W."/>
        </authorList>
    </citation>
    <scope>NUCLEOTIDE SEQUENCE [LARGE SCALE GENOMIC DNA]</scope>
    <source>
        <strain evidence="11">K</strain>
    </source>
</reference>
<keyword evidence="7" id="KW-0998">Cell outer membrane</keyword>
<dbReference type="InterPro" id="IPR003368">
    <property type="entry name" value="POMP_repeat"/>
</dbReference>
<evidence type="ECO:0000256" key="7">
    <source>
        <dbReference type="ARBA" id="ARBA00023237"/>
    </source>
</evidence>
<keyword evidence="9" id="KW-0812">Transmembrane</keyword>
<dbReference type="EMBL" id="MLAK01000575">
    <property type="protein sequence ID" value="OHT11927.1"/>
    <property type="molecule type" value="Genomic_DNA"/>
</dbReference>
<comment type="caution">
    <text evidence="11">The sequence shown here is derived from an EMBL/GenBank/DDBJ whole genome shotgun (WGS) entry which is preliminary data.</text>
</comment>
<feature type="domain" description="Right handed beta helix" evidence="10">
    <location>
        <begin position="696"/>
        <end position="877"/>
    </location>
</feature>
<evidence type="ECO:0000256" key="8">
    <source>
        <dbReference type="SAM" id="MobiDB-lite"/>
    </source>
</evidence>
<keyword evidence="12" id="KW-1185">Reference proteome</keyword>
<dbReference type="InterPro" id="IPR039448">
    <property type="entry name" value="Beta_helix"/>
</dbReference>
<dbReference type="Gene3D" id="2.160.20.10">
    <property type="entry name" value="Single-stranded right-handed beta-helix, Pectin lyase-like"/>
    <property type="match status" value="1"/>
</dbReference>
<evidence type="ECO:0000313" key="11">
    <source>
        <dbReference type="EMBL" id="OHT11927.1"/>
    </source>
</evidence>
<sequence length="2851" mass="322937">MLIFFFFLFSKPRSKTTKQDENLPLLLEGENELSCQDENLSIIGKTFPGTFQGISCTNSELSVVISNCTFNNLKVSSLISILHSHFLMEFTRFEGCILSLTGDQEIIKSQFRNSNFLSESGNFLFFGENHHQLNISHCDFVNCYSNLAPTTSSGETNETTFENTVIFHSSDFLNIEYSKFEYTNEIINTIDTIQTDNELKTLQTEDEKYFLRFIHSIRSTNQISETKETQAKQLILFKNCEFQGNQGISIFLLEGDSSLEIETCTFINFTTTIIDFLSKEGNLTIINSNFEGSTSIIEQSIINTKRKNNNSSNTNTNNNEDNNIENDSENINVDFIKIEGCSFIDCKSNQNLIFINSNHFIMSDTTIFFTMKQNLYPILYGEKEGTIYSITDSKFENCFKSIEFVGNTGELSINFCIFEECGTSDYIIKVFPKDRFCFENCIVHFNDHKSANQVLVIPDNEFEFDIHFQNNSFIKCGRGSYPVSKVFDINCVNSNITLIDCFLTKCGTKNSGYMISLKSNTLTISNVSIVGINKDDNLKGFLLDCNMIFIDHLNMSYCSGKNPENQGCAIACSSPKEMIEISDSCFIDCGWSEFSVLHLKHSIVKVTNVSILFSTDNQKCNGIYIDCLCKLIIDTFIINGSSPRASGKRGAINYTPSQSSFTKENFEEIQISNTKISHASGNNAVIEFTPYDAQIIFDNVTIEDCNQNTGDYVISIIQNYHPVTTPLIFNNCTFKNLQHKHAYCGGTGIWFSCEINKTIYGLTLEFNNCSIVKCSHSQNGGALEFGTSVTLRKHSLFLDNCTITDNLSNQNGGAIYFNTSGSLSVSNCIFENNKCPGNGFSGGTIYATMGSFFTCINNRFIASQASKCGVIYFKSETDQALQFEIKDCYFEKCVSNAEPFCYCCGNNSHLQSIAFSNLTFIDCISQNSHPLIYPQFKTVSFNNCQFKCSSNEKTTKAFQVDGDTHLIVSECIFMKCNSRNDGGAFSYEQSSTSDESITLKDCYFYSCFSPNSQAFKLKPFIIIPSLSNLTFEKNHGNYIFAIIYDANIIFDSVDINSCKFIGNKNTANDGGGSGIWISNLKKDDNTYYTYVSFSDCNFSNNTGVNGGAFGVGFSHSVAPTSAIFSHCSFIGNYGQKNGGAIYFRTTLSSTINNCTFLNNSASGSGGAIYSNCRVVSNITIINCNFTNCYMNNPELGSAIFFTAMSPCVLKNCNFHNCGKYGSVINAVSDSSIYDTTFVFDSIEESTHGIVFSYAPSIDIRRCKFIRCKADESKSFGGAIYYPGYQYQTTNLIVISENIFEECKASDKGSCCYLKININPSINGNKFYRHHNAIDIFAIDIDLDIDTSVYFVPLTFNNMTFEDNNIDGHCMFQILIKGQVITNADYTFNNCQFIMNTNCFISQFRNPNFKFEKCQFINNNNKEYGILYVDTTQNVLFNQCYFDSNNAIEGGGTLIIENALKVEITNCCFDNENCEFSPKGYIISSNSNLFLSNVTLNNCCTFNYSIISNSNKFTFINSNLKASGGILIPHVSDVILINSTIKESEFGIIYQPLEYDADINYHKNDVLQLENCIFDFISGTACELYIFNNIEMKNNTFSNCLPSNPNGKTKMNISKTRNYDNKGEEHEKSSLPIFLINIMNISTTSITFEDFNFSNNHYFSTHSDVTGGGIGLIVNFLADNETSKSISEHQYELEGIIDSNEISEILSQHQEICSKNQQIFRLNEEALRIRKSEEIKLESIYDNLFPFNTGNKNIQENLPFIFNLKKIPKKNNSNEKEEESDNDISKTYSSIDFSESFSAQSEFYDSFFESISFTTDSLTASESPVQTPSESSNATESAQPETPLATPSSLPTPLPVPDCRKFDFLNCYFYKNKANINGGAYSIQRNDTIVSFINCIFIQNECEEGNGGAIWIHTMFEVFLKSCLFDSNISPNHGSAAFIEQRHLFMIHDCTFNNNSGKSTLYIQTLELTEEDYQYHLSFNCNITDCIFTNNYNGSSLYLISQFKTVLYNCQFGNNSIENHLIENNSCLKMEITEECIISECEFSKNAGNIISINIDHQLIMNDCEFHSNNFHSNLQNMIFIHMTNESSLLSIENCTFTNNIIENIIDNSNNLNNIEDNNSEEGNILKIIGKSDLKMYKCNFHNCISHSKKNIFYIEIPEIVTFFNCNFLNDEEYQNKLRYSIKCQTKTIIFDEGKFSNSGGLLLPYSMSKIVFTNLEFLSCSNGIIYSPKFQQKECDITIEKCLFKKISESAISLFITKDLILHNISLIECRRFISTQIDPSFSISSSEEFHEEIITTNLLFKEENEKNEEEKFNAILFEEQNIEYFEEIPIKSFLEFNVQERKKIKISFTNSIFTNNYYISSIFDQENSQEESIHRGSGIGLIINYETISNNTEELQEKIIPSTLPEKEEEEETQKQIQSLFSSFFVNKVEDKTHKYRKIKDIGKNGEIEFRECSFISNTAASGGGGCLSFNLNEVSFSFNKCQFSFNQCLKGHGGAIEINSTEEIIINECLFRENEADLNGGGLYIQTKSYLTIHECNFFNNSAKNEYCSFSIISEGQFQLTKCNITKIYSANKQILINNEGSQTFHIFNNMFTHIQPSTPQIYLFGIQNSEFQFSNNQFNYFYNIKQIQRHIVYQLEGKLTFTEDCFDTNEPINDDMNNSTHKNSKCQYPEELEEILEEILPEATPSQTFDSNMYNTDSSMYNPDSSMYNPDSDYDSEMIHTSDDKTSTFSDITPEEEQKKKTISLAVGVSIAFAIVIIILFVVIIIISRRKKEISSDHEKDMCSFEIEISSTFENETNNTILSKYTKSWNSMQSTAATQENPLFTDTFMDPHSNSDCFEESIYGNGLV</sequence>
<evidence type="ECO:0000256" key="4">
    <source>
        <dbReference type="ARBA" id="ARBA00022525"/>
    </source>
</evidence>
<dbReference type="VEuPathDB" id="TrichDB:TRFO_18392"/>
<dbReference type="SUPFAM" id="SSF51126">
    <property type="entry name" value="Pectin lyase-like"/>
    <property type="match status" value="5"/>
</dbReference>
<evidence type="ECO:0000256" key="6">
    <source>
        <dbReference type="ARBA" id="ARBA00023136"/>
    </source>
</evidence>
<feature type="compositionally biased region" description="Low complexity" evidence="8">
    <location>
        <begin position="309"/>
        <end position="321"/>
    </location>
</feature>
<dbReference type="PANTHER" id="PTHR11319:SF35">
    <property type="entry name" value="OUTER MEMBRANE PROTEIN PMPC-RELATED"/>
    <property type="match status" value="1"/>
</dbReference>
<dbReference type="RefSeq" id="XP_068365063.1">
    <property type="nucleotide sequence ID" value="XM_068500159.1"/>
</dbReference>
<dbReference type="InterPro" id="IPR006626">
    <property type="entry name" value="PbH1"/>
</dbReference>
<dbReference type="PANTHER" id="PTHR11319">
    <property type="entry name" value="G PROTEIN-COUPLED RECEPTOR-RELATED"/>
    <property type="match status" value="1"/>
</dbReference>
<dbReference type="OrthoDB" id="2018448at2759"/>
<dbReference type="InterPro" id="IPR012334">
    <property type="entry name" value="Pectin_lyas_fold"/>
</dbReference>
<keyword evidence="5" id="KW-0732">Signal</keyword>
<feature type="domain" description="Right handed beta helix" evidence="10">
    <location>
        <begin position="1126"/>
        <end position="1276"/>
    </location>
</feature>
<feature type="region of interest" description="Disordered" evidence="8">
    <location>
        <begin position="306"/>
        <end position="325"/>
    </location>
</feature>
<proteinExistence type="predicted"/>
<gene>
    <name evidence="11" type="ORF">TRFO_18392</name>
</gene>